<dbReference type="HAMAP" id="MF_00195">
    <property type="entry name" value="GTPase_Der"/>
    <property type="match status" value="1"/>
</dbReference>
<feature type="domain" description="EngA-type G" evidence="11">
    <location>
        <begin position="190"/>
        <end position="363"/>
    </location>
</feature>
<dbReference type="SUPFAM" id="SSF52540">
    <property type="entry name" value="P-loop containing nucleoside triphosphate hydrolases"/>
    <property type="match status" value="2"/>
</dbReference>
<evidence type="ECO:0000256" key="6">
    <source>
        <dbReference type="ARBA" id="ARBA00023134"/>
    </source>
</evidence>
<comment type="subunit">
    <text evidence="8">Associates with the 50S ribosomal subunit.</text>
</comment>
<evidence type="ECO:0000256" key="2">
    <source>
        <dbReference type="ARBA" id="ARBA00020953"/>
    </source>
</evidence>
<evidence type="ECO:0000259" key="11">
    <source>
        <dbReference type="PROSITE" id="PS51712"/>
    </source>
</evidence>
<dbReference type="InterPro" id="IPR032859">
    <property type="entry name" value="KH_dom-like"/>
</dbReference>
<evidence type="ECO:0000256" key="10">
    <source>
        <dbReference type="RuleBase" id="RU004481"/>
    </source>
</evidence>
<dbReference type="PANTHER" id="PTHR43834">
    <property type="entry name" value="GTPASE DER"/>
    <property type="match status" value="1"/>
</dbReference>
<dbReference type="AlphaFoldDB" id="E7C2S4"/>
<accession>E7C2S4</accession>
<dbReference type="EMBL" id="GU567964">
    <property type="protein sequence ID" value="ADI21748.1"/>
    <property type="molecule type" value="Genomic_DNA"/>
</dbReference>
<protein>
    <recommendedName>
        <fullName evidence="2 8">GTPase Der</fullName>
    </recommendedName>
    <alternativeName>
        <fullName evidence="7 8">GTP-binding protein EngA</fullName>
    </alternativeName>
</protein>
<evidence type="ECO:0000256" key="9">
    <source>
        <dbReference type="PROSITE-ProRule" id="PRU01049"/>
    </source>
</evidence>
<evidence type="ECO:0000256" key="7">
    <source>
        <dbReference type="ARBA" id="ARBA00032345"/>
    </source>
</evidence>
<dbReference type="FunFam" id="3.40.50.300:FF:000040">
    <property type="entry name" value="GTPase Der"/>
    <property type="match status" value="1"/>
</dbReference>
<dbReference type="Gene3D" id="3.30.300.20">
    <property type="match status" value="1"/>
</dbReference>
<name>E7C2S4_9ACTN</name>
<feature type="binding site" evidence="8">
    <location>
        <begin position="243"/>
        <end position="247"/>
    </location>
    <ligand>
        <name>GTP</name>
        <dbReference type="ChEBI" id="CHEBI:37565"/>
        <label>2</label>
    </ligand>
</feature>
<keyword evidence="5 8" id="KW-0547">Nucleotide-binding</keyword>
<dbReference type="Pfam" id="PF14714">
    <property type="entry name" value="KH_dom-like"/>
    <property type="match status" value="1"/>
</dbReference>
<dbReference type="PIRSF" id="PIRSF006485">
    <property type="entry name" value="GTP-binding_EngA"/>
    <property type="match status" value="1"/>
</dbReference>
<feature type="binding site" evidence="8">
    <location>
        <begin position="196"/>
        <end position="203"/>
    </location>
    <ligand>
        <name>GTP</name>
        <dbReference type="ChEBI" id="CHEBI:37565"/>
        <label>2</label>
    </ligand>
</feature>
<dbReference type="Gene3D" id="3.40.50.300">
    <property type="entry name" value="P-loop containing nucleotide triphosphate hydrolases"/>
    <property type="match status" value="2"/>
</dbReference>
<reference evidence="12" key="1">
    <citation type="submission" date="2010-01" db="EMBL/GenBank/DDBJ databases">
        <title>Genome fragments of uncultured bacteria from the North Pacific subtropical Gyre.</title>
        <authorList>
            <person name="Pham V.D."/>
            <person name="Delong E.F."/>
        </authorList>
    </citation>
    <scope>NUCLEOTIDE SEQUENCE</scope>
</reference>
<dbReference type="CDD" id="cd01894">
    <property type="entry name" value="EngA1"/>
    <property type="match status" value="1"/>
</dbReference>
<dbReference type="InterPro" id="IPR016484">
    <property type="entry name" value="GTPase_Der"/>
</dbReference>
<dbReference type="CDD" id="cd01895">
    <property type="entry name" value="EngA2"/>
    <property type="match status" value="1"/>
</dbReference>
<comment type="caution">
    <text evidence="8">Lacks conserved residue(s) required for the propagation of feature annotation.</text>
</comment>
<sequence>MSDLERLPVVSVVGRPNVGKSTLFNRILGRREAIVEEKPGVTRDRKVLEAEWQGYRFELVDTGGWMPSGNELDDKVSAQSERAISDSDLIVLVVDGTTGVTEEDARIGAILRKSDVAVLLAVNKIDSNQRDVDIWDFLSLGLGEPMGVSALHSRNTGDLLDSIVSSLPAINFDNETTKEIMANPIEEEIPGVAIVGRPNVGKSTLFNRLIGDERSVVHDMPGTTRDAIDTVVETELGPLRFIDTAGMRRKARVDDDTEYYSNLRALRAIDKADVALLVIDSSEGVTSQDQRLAERVDAAGCPIVILMNKWETVDQESKDDLMFQVGQRLHFLGESPVLRISALTGRGVHRLVSALEAAIDAYETRVPTRKVNEVIQLAQSAQPAPHGGRVLYATQGAINPPTFTLFTNKELPASYVRYLERRLREEFNLGVTPIKVRTRQRG</sequence>
<evidence type="ECO:0000256" key="1">
    <source>
        <dbReference type="ARBA" id="ARBA00008279"/>
    </source>
</evidence>
<evidence type="ECO:0000313" key="12">
    <source>
        <dbReference type="EMBL" id="ADI21748.1"/>
    </source>
</evidence>
<dbReference type="GO" id="GO:0043022">
    <property type="term" value="F:ribosome binding"/>
    <property type="evidence" value="ECO:0007669"/>
    <property type="project" value="TreeGrafter"/>
</dbReference>
<dbReference type="PANTHER" id="PTHR43834:SF6">
    <property type="entry name" value="GTPASE DER"/>
    <property type="match status" value="1"/>
</dbReference>
<evidence type="ECO:0000256" key="8">
    <source>
        <dbReference type="HAMAP-Rule" id="MF_00195"/>
    </source>
</evidence>
<dbReference type="PRINTS" id="PR00326">
    <property type="entry name" value="GTP1OBG"/>
</dbReference>
<evidence type="ECO:0000256" key="4">
    <source>
        <dbReference type="ARBA" id="ARBA00022737"/>
    </source>
</evidence>
<feature type="binding site" evidence="8">
    <location>
        <begin position="61"/>
        <end position="65"/>
    </location>
    <ligand>
        <name>GTP</name>
        <dbReference type="ChEBI" id="CHEBI:37565"/>
        <label>1</label>
    </ligand>
</feature>
<dbReference type="InterPro" id="IPR031166">
    <property type="entry name" value="G_ENGA"/>
</dbReference>
<dbReference type="FunFam" id="3.40.50.300:FF:000057">
    <property type="entry name" value="GTPase Der"/>
    <property type="match status" value="1"/>
</dbReference>
<keyword evidence="4 10" id="KW-0677">Repeat</keyword>
<proteinExistence type="inferred from homology"/>
<dbReference type="NCBIfam" id="TIGR03594">
    <property type="entry name" value="GTPase_EngA"/>
    <property type="match status" value="1"/>
</dbReference>
<evidence type="ECO:0000256" key="3">
    <source>
        <dbReference type="ARBA" id="ARBA00022517"/>
    </source>
</evidence>
<comment type="function">
    <text evidence="8 10">GTPase that plays an essential role in the late steps of ribosome biogenesis.</text>
</comment>
<keyword evidence="6 8" id="KW-0342">GTP-binding</keyword>
<dbReference type="InterPro" id="IPR005225">
    <property type="entry name" value="Small_GTP-bd"/>
</dbReference>
<gene>
    <name evidence="8" type="primary">der</name>
</gene>
<dbReference type="Pfam" id="PF01926">
    <property type="entry name" value="MMR_HSR1"/>
    <property type="match status" value="2"/>
</dbReference>
<dbReference type="GO" id="GO:0005525">
    <property type="term" value="F:GTP binding"/>
    <property type="evidence" value="ECO:0007669"/>
    <property type="project" value="UniProtKB-UniRule"/>
</dbReference>
<keyword evidence="3 8" id="KW-0690">Ribosome biogenesis</keyword>
<feature type="binding site" evidence="8">
    <location>
        <begin position="123"/>
        <end position="126"/>
    </location>
    <ligand>
        <name>GTP</name>
        <dbReference type="ChEBI" id="CHEBI:37565"/>
        <label>1</label>
    </ligand>
</feature>
<dbReference type="PROSITE" id="PS51712">
    <property type="entry name" value="G_ENGA"/>
    <property type="match status" value="2"/>
</dbReference>
<organism evidence="12">
    <name type="scientific">uncultured actinobacterium HF0130_15N16</name>
    <dbReference type="NCBI Taxonomy" id="723601"/>
    <lineage>
        <taxon>Bacteria</taxon>
        <taxon>Bacillati</taxon>
        <taxon>Actinomycetota</taxon>
        <taxon>Actinomycetes</taxon>
        <taxon>marine Actinobacteria clade</taxon>
        <taxon>environmental samples</taxon>
    </lineage>
</organism>
<dbReference type="InterPro" id="IPR006073">
    <property type="entry name" value="GTP-bd"/>
</dbReference>
<dbReference type="InterPro" id="IPR027417">
    <property type="entry name" value="P-loop_NTPase"/>
</dbReference>
<evidence type="ECO:0000256" key="5">
    <source>
        <dbReference type="ARBA" id="ARBA00022741"/>
    </source>
</evidence>
<feature type="domain" description="EngA-type G" evidence="11">
    <location>
        <begin position="8"/>
        <end position="171"/>
    </location>
</feature>
<feature type="binding site" evidence="8">
    <location>
        <begin position="14"/>
        <end position="21"/>
    </location>
    <ligand>
        <name>GTP</name>
        <dbReference type="ChEBI" id="CHEBI:37565"/>
        <label>1</label>
    </ligand>
</feature>
<dbReference type="InterPro" id="IPR015946">
    <property type="entry name" value="KH_dom-like_a/b"/>
</dbReference>
<dbReference type="GO" id="GO:0042254">
    <property type="term" value="P:ribosome biogenesis"/>
    <property type="evidence" value="ECO:0007669"/>
    <property type="project" value="UniProtKB-KW"/>
</dbReference>
<comment type="similarity">
    <text evidence="1 8 9 10">Belongs to the TRAFAC class TrmE-Era-EngA-EngB-Septin-like GTPase superfamily. EngA (Der) GTPase family.</text>
</comment>
<dbReference type="NCBIfam" id="TIGR00231">
    <property type="entry name" value="small_GTP"/>
    <property type="match status" value="2"/>
</dbReference>